<accession>A0A2P2MNZ0</accession>
<proteinExistence type="predicted"/>
<sequence>MFPQDVHLDTESNFYLIRSSNWSTQEMIRIYLSTVVSLHFFPTNLLAEQVMLSRR</sequence>
<protein>
    <submittedName>
        <fullName evidence="1">Uncharacterized protein</fullName>
    </submittedName>
</protein>
<reference evidence="1" key="1">
    <citation type="submission" date="2018-02" db="EMBL/GenBank/DDBJ databases">
        <title>Rhizophora mucronata_Transcriptome.</title>
        <authorList>
            <person name="Meera S.P."/>
            <person name="Sreeshan A."/>
            <person name="Augustine A."/>
        </authorList>
    </citation>
    <scope>NUCLEOTIDE SEQUENCE</scope>
    <source>
        <tissue evidence="1">Leaf</tissue>
    </source>
</reference>
<dbReference type="AlphaFoldDB" id="A0A2P2MNZ0"/>
<name>A0A2P2MNZ0_RHIMU</name>
<evidence type="ECO:0000313" key="1">
    <source>
        <dbReference type="EMBL" id="MBX31929.1"/>
    </source>
</evidence>
<organism evidence="1">
    <name type="scientific">Rhizophora mucronata</name>
    <name type="common">Asiatic mangrove</name>
    <dbReference type="NCBI Taxonomy" id="61149"/>
    <lineage>
        <taxon>Eukaryota</taxon>
        <taxon>Viridiplantae</taxon>
        <taxon>Streptophyta</taxon>
        <taxon>Embryophyta</taxon>
        <taxon>Tracheophyta</taxon>
        <taxon>Spermatophyta</taxon>
        <taxon>Magnoliopsida</taxon>
        <taxon>eudicotyledons</taxon>
        <taxon>Gunneridae</taxon>
        <taxon>Pentapetalae</taxon>
        <taxon>rosids</taxon>
        <taxon>fabids</taxon>
        <taxon>Malpighiales</taxon>
        <taxon>Rhizophoraceae</taxon>
        <taxon>Rhizophora</taxon>
    </lineage>
</organism>
<dbReference type="EMBL" id="GGEC01051445">
    <property type="protein sequence ID" value="MBX31929.1"/>
    <property type="molecule type" value="Transcribed_RNA"/>
</dbReference>